<dbReference type="PhylomeDB" id="V7BHC2"/>
<dbReference type="Gene3D" id="3.30.30.10">
    <property type="entry name" value="Knottin, scorpion toxin-like"/>
    <property type="match status" value="1"/>
</dbReference>
<evidence type="ECO:0000313" key="2">
    <source>
        <dbReference type="EMBL" id="ESW17237.1"/>
    </source>
</evidence>
<dbReference type="AlphaFoldDB" id="V7BHC2"/>
<accession>V7BHC2</accession>
<dbReference type="OMA" id="PICNATC"/>
<name>V7BHC2_PHAVU</name>
<dbReference type="SMR" id="V7BHC2"/>
<evidence type="ECO:0000256" key="1">
    <source>
        <dbReference type="SAM" id="SignalP"/>
    </source>
</evidence>
<keyword evidence="1" id="KW-0732">Signal</keyword>
<reference evidence="3" key="1">
    <citation type="journal article" date="2014" name="Nat. Genet.">
        <title>A reference genome for common bean and genome-wide analysis of dual domestications.</title>
        <authorList>
            <person name="Schmutz J."/>
            <person name="McClean P.E."/>
            <person name="Mamidi S."/>
            <person name="Wu G.A."/>
            <person name="Cannon S.B."/>
            <person name="Grimwood J."/>
            <person name="Jenkins J."/>
            <person name="Shu S."/>
            <person name="Song Q."/>
            <person name="Chavarro C."/>
            <person name="Torres-Torres M."/>
            <person name="Geffroy V."/>
            <person name="Moghaddam S.M."/>
            <person name="Gao D."/>
            <person name="Abernathy B."/>
            <person name="Barry K."/>
            <person name="Blair M."/>
            <person name="Brick M.A."/>
            <person name="Chovatia M."/>
            <person name="Gepts P."/>
            <person name="Goodstein D.M."/>
            <person name="Gonzales M."/>
            <person name="Hellsten U."/>
            <person name="Hyten D.L."/>
            <person name="Jia G."/>
            <person name="Kelly J.D."/>
            <person name="Kudrna D."/>
            <person name="Lee R."/>
            <person name="Richard M.M."/>
            <person name="Miklas P.N."/>
            <person name="Osorno J.M."/>
            <person name="Rodrigues J."/>
            <person name="Thareau V."/>
            <person name="Urrea C.A."/>
            <person name="Wang M."/>
            <person name="Yu Y."/>
            <person name="Zhang M."/>
            <person name="Wing R.A."/>
            <person name="Cregan P.B."/>
            <person name="Rokhsar D.S."/>
            <person name="Jackson S.A."/>
        </authorList>
    </citation>
    <scope>NUCLEOTIDE SEQUENCE [LARGE SCALE GENOMIC DNA]</scope>
    <source>
        <strain evidence="3">cv. G19833</strain>
    </source>
</reference>
<feature type="signal peptide" evidence="1">
    <location>
        <begin position="1"/>
        <end position="23"/>
    </location>
</feature>
<dbReference type="InterPro" id="IPR036574">
    <property type="entry name" value="Scorpion_toxin-like_sf"/>
</dbReference>
<dbReference type="Gramene" id="ESW17237">
    <property type="protein sequence ID" value="ESW17237"/>
    <property type="gene ID" value="PHAVU_007G222700g"/>
</dbReference>
<feature type="chain" id="PRO_5004754331" evidence="1">
    <location>
        <begin position="24"/>
        <end position="76"/>
    </location>
</feature>
<protein>
    <submittedName>
        <fullName evidence="2">Uncharacterized protein</fullName>
    </submittedName>
</protein>
<organism evidence="2 3">
    <name type="scientific">Phaseolus vulgaris</name>
    <name type="common">Kidney bean</name>
    <name type="synonym">French bean</name>
    <dbReference type="NCBI Taxonomy" id="3885"/>
    <lineage>
        <taxon>Eukaryota</taxon>
        <taxon>Viridiplantae</taxon>
        <taxon>Streptophyta</taxon>
        <taxon>Embryophyta</taxon>
        <taxon>Tracheophyta</taxon>
        <taxon>Spermatophyta</taxon>
        <taxon>Magnoliopsida</taxon>
        <taxon>eudicotyledons</taxon>
        <taxon>Gunneridae</taxon>
        <taxon>Pentapetalae</taxon>
        <taxon>rosids</taxon>
        <taxon>fabids</taxon>
        <taxon>Fabales</taxon>
        <taxon>Fabaceae</taxon>
        <taxon>Papilionoideae</taxon>
        <taxon>50 kb inversion clade</taxon>
        <taxon>NPAAA clade</taxon>
        <taxon>indigoferoid/millettioid clade</taxon>
        <taxon>Phaseoleae</taxon>
        <taxon>Phaseolus</taxon>
    </lineage>
</organism>
<dbReference type="OrthoDB" id="1393604at2759"/>
<keyword evidence="3" id="KW-1185">Reference proteome</keyword>
<gene>
    <name evidence="2" type="ORF">PHAVU_007G222700g</name>
</gene>
<dbReference type="Proteomes" id="UP000000226">
    <property type="component" value="Chromosome 7"/>
</dbReference>
<proteinExistence type="predicted"/>
<dbReference type="EMBL" id="CM002294">
    <property type="protein sequence ID" value="ESW17237.1"/>
    <property type="molecule type" value="Genomic_DNA"/>
</dbReference>
<sequence length="76" mass="8372">MTHAVKLILAAMVFVLLFTLGMSTSHCLGPCAQYPDCNGTCKKLSYQIGQCVHAFPNNDFCCCAKRLVKPTIDQFN</sequence>
<evidence type="ECO:0000313" key="3">
    <source>
        <dbReference type="Proteomes" id="UP000000226"/>
    </source>
</evidence>